<dbReference type="InterPro" id="IPR035906">
    <property type="entry name" value="MetI-like_sf"/>
</dbReference>
<organism evidence="9 10">
    <name type="scientific">Hoeflea olei</name>
    <dbReference type="NCBI Taxonomy" id="1480615"/>
    <lineage>
        <taxon>Bacteria</taxon>
        <taxon>Pseudomonadati</taxon>
        <taxon>Pseudomonadota</taxon>
        <taxon>Alphaproteobacteria</taxon>
        <taxon>Hyphomicrobiales</taxon>
        <taxon>Rhizobiaceae</taxon>
        <taxon>Hoeflea</taxon>
    </lineage>
</organism>
<comment type="subcellular location">
    <subcellularLocation>
        <location evidence="1 7">Cell membrane</location>
        <topology evidence="1 7">Multi-pass membrane protein</topology>
    </subcellularLocation>
</comment>
<feature type="transmembrane region" description="Helical" evidence="7">
    <location>
        <begin position="111"/>
        <end position="131"/>
    </location>
</feature>
<name>A0A1C1YUE0_9HYPH</name>
<sequence>MRIGNSKLFGDRIALWGILFALPGLGYILLFQLYPILFSVYISLHDYDLLSEPVFVGFKHFAALPRDHAFVNSLWVTIAYVFYTVVPVLLMSFVMAWALTQVSKSRGLFRTLLFIPSVMPIVSVALVWKLMFNFNGPMNDVAGLVLDNPVPWLNSSTYAPIALVVMSWWHAASYYMIIFLAGFLAIPKDFYEAAEIDGARGWQVLRYITLPAMKPTIALAVVLATVNGLKTFAFQQIVTNGGPADSTQILTLLIYKTSFSYLDMGRASAYSVVLFGGILAISLVQLWFLRDRNA</sequence>
<dbReference type="SUPFAM" id="SSF161098">
    <property type="entry name" value="MetI-like"/>
    <property type="match status" value="1"/>
</dbReference>
<gene>
    <name evidence="9" type="ORF">AWJ14_07850</name>
</gene>
<comment type="similarity">
    <text evidence="7">Belongs to the binding-protein-dependent transport system permease family.</text>
</comment>
<dbReference type="PROSITE" id="PS50928">
    <property type="entry name" value="ABC_TM1"/>
    <property type="match status" value="1"/>
</dbReference>
<dbReference type="InterPro" id="IPR051393">
    <property type="entry name" value="ABC_transporter_permease"/>
</dbReference>
<dbReference type="InterPro" id="IPR000515">
    <property type="entry name" value="MetI-like"/>
</dbReference>
<dbReference type="CDD" id="cd06261">
    <property type="entry name" value="TM_PBP2"/>
    <property type="match status" value="1"/>
</dbReference>
<evidence type="ECO:0000256" key="2">
    <source>
        <dbReference type="ARBA" id="ARBA00022448"/>
    </source>
</evidence>
<evidence type="ECO:0000256" key="7">
    <source>
        <dbReference type="RuleBase" id="RU363032"/>
    </source>
</evidence>
<dbReference type="EMBL" id="LQZT01000023">
    <property type="protein sequence ID" value="OCW57055.1"/>
    <property type="molecule type" value="Genomic_DNA"/>
</dbReference>
<feature type="transmembrane region" description="Helical" evidence="7">
    <location>
        <begin position="207"/>
        <end position="226"/>
    </location>
</feature>
<proteinExistence type="inferred from homology"/>
<feature type="transmembrane region" description="Helical" evidence="7">
    <location>
        <begin position="74"/>
        <end position="99"/>
    </location>
</feature>
<feature type="transmembrane region" description="Helical" evidence="7">
    <location>
        <begin position="267"/>
        <end position="289"/>
    </location>
</feature>
<feature type="transmembrane region" description="Helical" evidence="7">
    <location>
        <begin position="12"/>
        <end position="34"/>
    </location>
</feature>
<keyword evidence="10" id="KW-1185">Reference proteome</keyword>
<evidence type="ECO:0000256" key="1">
    <source>
        <dbReference type="ARBA" id="ARBA00004651"/>
    </source>
</evidence>
<feature type="domain" description="ABC transmembrane type-1" evidence="8">
    <location>
        <begin position="74"/>
        <end position="285"/>
    </location>
</feature>
<evidence type="ECO:0000313" key="9">
    <source>
        <dbReference type="EMBL" id="OCW57055.1"/>
    </source>
</evidence>
<dbReference type="Pfam" id="PF00528">
    <property type="entry name" value="BPD_transp_1"/>
    <property type="match status" value="1"/>
</dbReference>
<keyword evidence="2 7" id="KW-0813">Transport</keyword>
<dbReference type="PANTHER" id="PTHR30193:SF37">
    <property type="entry name" value="INNER MEMBRANE ABC TRANSPORTER PERMEASE PROTEIN YCJO"/>
    <property type="match status" value="1"/>
</dbReference>
<dbReference type="STRING" id="1480615.AWJ14_07850"/>
<dbReference type="AlphaFoldDB" id="A0A1C1YUE0"/>
<protein>
    <recommendedName>
        <fullName evidence="8">ABC transmembrane type-1 domain-containing protein</fullName>
    </recommendedName>
</protein>
<keyword evidence="5 7" id="KW-1133">Transmembrane helix</keyword>
<keyword evidence="4 7" id="KW-0812">Transmembrane</keyword>
<evidence type="ECO:0000256" key="6">
    <source>
        <dbReference type="ARBA" id="ARBA00023136"/>
    </source>
</evidence>
<dbReference type="RefSeq" id="WP_066180324.1">
    <property type="nucleotide sequence ID" value="NZ_LQZT01000023.1"/>
</dbReference>
<evidence type="ECO:0000256" key="4">
    <source>
        <dbReference type="ARBA" id="ARBA00022692"/>
    </source>
</evidence>
<dbReference type="Proteomes" id="UP000094795">
    <property type="component" value="Unassembled WGS sequence"/>
</dbReference>
<keyword evidence="6 7" id="KW-0472">Membrane</keyword>
<dbReference type="OrthoDB" id="9785347at2"/>
<accession>A0A1C1YUE0</accession>
<dbReference type="GO" id="GO:0055085">
    <property type="term" value="P:transmembrane transport"/>
    <property type="evidence" value="ECO:0007669"/>
    <property type="project" value="InterPro"/>
</dbReference>
<evidence type="ECO:0000259" key="8">
    <source>
        <dbReference type="PROSITE" id="PS50928"/>
    </source>
</evidence>
<dbReference type="Gene3D" id="1.10.3720.10">
    <property type="entry name" value="MetI-like"/>
    <property type="match status" value="1"/>
</dbReference>
<evidence type="ECO:0000256" key="3">
    <source>
        <dbReference type="ARBA" id="ARBA00022475"/>
    </source>
</evidence>
<keyword evidence="3" id="KW-1003">Cell membrane</keyword>
<dbReference type="PANTHER" id="PTHR30193">
    <property type="entry name" value="ABC TRANSPORTER PERMEASE PROTEIN"/>
    <property type="match status" value="1"/>
</dbReference>
<evidence type="ECO:0000256" key="5">
    <source>
        <dbReference type="ARBA" id="ARBA00022989"/>
    </source>
</evidence>
<dbReference type="GO" id="GO:0005886">
    <property type="term" value="C:plasma membrane"/>
    <property type="evidence" value="ECO:0007669"/>
    <property type="project" value="UniProtKB-SubCell"/>
</dbReference>
<comment type="caution">
    <text evidence="9">The sequence shown here is derived from an EMBL/GenBank/DDBJ whole genome shotgun (WGS) entry which is preliminary data.</text>
</comment>
<evidence type="ECO:0000313" key="10">
    <source>
        <dbReference type="Proteomes" id="UP000094795"/>
    </source>
</evidence>
<feature type="transmembrane region" description="Helical" evidence="7">
    <location>
        <begin position="158"/>
        <end position="186"/>
    </location>
</feature>
<reference evidence="9 10" key="1">
    <citation type="submission" date="2015-12" db="EMBL/GenBank/DDBJ databases">
        <authorList>
            <person name="Shamseldin A."/>
            <person name="Moawad H."/>
            <person name="Abd El-Rahim W.M."/>
            <person name="Sadowsky M.J."/>
        </authorList>
    </citation>
    <scope>NUCLEOTIDE SEQUENCE [LARGE SCALE GENOMIC DNA]</scope>
    <source>
        <strain evidence="9 10">JC234</strain>
    </source>
</reference>